<accession>A0ABV0T5T6</accession>
<comment type="caution">
    <text evidence="2">The sequence shown here is derived from an EMBL/GenBank/DDBJ whole genome shotgun (WGS) entry which is preliminary data.</text>
</comment>
<evidence type="ECO:0000313" key="2">
    <source>
        <dbReference type="EMBL" id="MEQ2228121.1"/>
    </source>
</evidence>
<protein>
    <submittedName>
        <fullName evidence="2">Uncharacterized protein</fullName>
    </submittedName>
</protein>
<feature type="signal peptide" evidence="1">
    <location>
        <begin position="1"/>
        <end position="19"/>
    </location>
</feature>
<feature type="chain" id="PRO_5045138540" evidence="1">
    <location>
        <begin position="20"/>
        <end position="103"/>
    </location>
</feature>
<gene>
    <name evidence="2" type="ORF">ILYODFUR_005536</name>
</gene>
<dbReference type="EMBL" id="JAHRIQ010023495">
    <property type="protein sequence ID" value="MEQ2228121.1"/>
    <property type="molecule type" value="Genomic_DNA"/>
</dbReference>
<proteinExistence type="predicted"/>
<keyword evidence="1" id="KW-0732">Signal</keyword>
<name>A0ABV0T5T6_9TELE</name>
<organism evidence="2 3">
    <name type="scientific">Ilyodon furcidens</name>
    <name type="common">goldbreast splitfin</name>
    <dbReference type="NCBI Taxonomy" id="33524"/>
    <lineage>
        <taxon>Eukaryota</taxon>
        <taxon>Metazoa</taxon>
        <taxon>Chordata</taxon>
        <taxon>Craniata</taxon>
        <taxon>Vertebrata</taxon>
        <taxon>Euteleostomi</taxon>
        <taxon>Actinopterygii</taxon>
        <taxon>Neopterygii</taxon>
        <taxon>Teleostei</taxon>
        <taxon>Neoteleostei</taxon>
        <taxon>Acanthomorphata</taxon>
        <taxon>Ovalentaria</taxon>
        <taxon>Atherinomorphae</taxon>
        <taxon>Cyprinodontiformes</taxon>
        <taxon>Goodeidae</taxon>
        <taxon>Ilyodon</taxon>
    </lineage>
</organism>
<sequence>MEYSLCVFVLLTTLSSVSPGQFPTPQIIKDWVDHIQKDLIALTDKASGLQDLIQIYDKHKTHFSVESNNARKLVATAAGNIEKLLAKRSEALKVRSPPAFAML</sequence>
<evidence type="ECO:0000256" key="1">
    <source>
        <dbReference type="SAM" id="SignalP"/>
    </source>
</evidence>
<dbReference type="Proteomes" id="UP001482620">
    <property type="component" value="Unassembled WGS sequence"/>
</dbReference>
<reference evidence="2 3" key="1">
    <citation type="submission" date="2021-06" db="EMBL/GenBank/DDBJ databases">
        <authorList>
            <person name="Palmer J.M."/>
        </authorList>
    </citation>
    <scope>NUCLEOTIDE SEQUENCE [LARGE SCALE GENOMIC DNA]</scope>
    <source>
        <strain evidence="3">if_2019</strain>
        <tissue evidence="2">Muscle</tissue>
    </source>
</reference>
<keyword evidence="3" id="KW-1185">Reference proteome</keyword>
<evidence type="ECO:0000313" key="3">
    <source>
        <dbReference type="Proteomes" id="UP001482620"/>
    </source>
</evidence>